<comment type="caution">
    <text evidence="1">The sequence shown here is derived from an EMBL/GenBank/DDBJ whole genome shotgun (WGS) entry which is preliminary data.</text>
</comment>
<name>A0A8S1F6C0_9PELO</name>
<gene>
    <name evidence="1" type="ORF">CBOVIS_LOCUS11032</name>
</gene>
<keyword evidence="2" id="KW-1185">Reference proteome</keyword>
<dbReference type="AlphaFoldDB" id="A0A8S1F6C0"/>
<organism evidence="1 2">
    <name type="scientific">Caenorhabditis bovis</name>
    <dbReference type="NCBI Taxonomy" id="2654633"/>
    <lineage>
        <taxon>Eukaryota</taxon>
        <taxon>Metazoa</taxon>
        <taxon>Ecdysozoa</taxon>
        <taxon>Nematoda</taxon>
        <taxon>Chromadorea</taxon>
        <taxon>Rhabditida</taxon>
        <taxon>Rhabditina</taxon>
        <taxon>Rhabditomorpha</taxon>
        <taxon>Rhabditoidea</taxon>
        <taxon>Rhabditidae</taxon>
        <taxon>Peloderinae</taxon>
        <taxon>Caenorhabditis</taxon>
    </lineage>
</organism>
<accession>A0A8S1F6C0</accession>
<evidence type="ECO:0000313" key="1">
    <source>
        <dbReference type="EMBL" id="CAB3409375.1"/>
    </source>
</evidence>
<sequence length="128" mass="14232">MLDQTLPSFGRPPMEQSRLMDHCWEEDSGLLCFEPNLCVSRVRYSSPIPLHQGSSITSISSGTFVNIFNTNNLAKIGHYPMDSIQGHQKEVIIVCLTKTNKASSDFARDDLRLNGNIIIGDLPAGRRV</sequence>
<dbReference type="OrthoDB" id="5851052at2759"/>
<protein>
    <submittedName>
        <fullName evidence="1">Uncharacterized protein</fullName>
    </submittedName>
</protein>
<dbReference type="Proteomes" id="UP000494206">
    <property type="component" value="Unassembled WGS sequence"/>
</dbReference>
<proteinExistence type="predicted"/>
<reference evidence="1 2" key="1">
    <citation type="submission" date="2020-04" db="EMBL/GenBank/DDBJ databases">
        <authorList>
            <person name="Laetsch R D."/>
            <person name="Stevens L."/>
            <person name="Kumar S."/>
            <person name="Blaxter L. M."/>
        </authorList>
    </citation>
    <scope>NUCLEOTIDE SEQUENCE [LARGE SCALE GENOMIC DNA]</scope>
</reference>
<evidence type="ECO:0000313" key="2">
    <source>
        <dbReference type="Proteomes" id="UP000494206"/>
    </source>
</evidence>
<dbReference type="EMBL" id="CADEPM010000008">
    <property type="protein sequence ID" value="CAB3409375.1"/>
    <property type="molecule type" value="Genomic_DNA"/>
</dbReference>